<dbReference type="Gene3D" id="3.90.1140.10">
    <property type="entry name" value="Cyclic phosphodiesterase"/>
    <property type="match status" value="1"/>
</dbReference>
<evidence type="ECO:0000313" key="1">
    <source>
        <dbReference type="EMBL" id="KPL53043.1"/>
    </source>
</evidence>
<reference evidence="1 2" key="1">
    <citation type="submission" date="2015-09" db="EMBL/GenBank/DDBJ databases">
        <authorList>
            <person name="Jackson K.R."/>
            <person name="Lunt B.L."/>
            <person name="Fisher J.N.B."/>
            <person name="Gardner A.V."/>
            <person name="Bailey M.E."/>
            <person name="Deus L.M."/>
            <person name="Earl A.S."/>
            <person name="Gibby P.D."/>
            <person name="Hartmann K.A."/>
            <person name="Liu J.E."/>
            <person name="Manci A.M."/>
            <person name="Nielsen D.A."/>
            <person name="Solomon M.B."/>
            <person name="Breakwell D.P."/>
            <person name="Burnett S.H."/>
            <person name="Grose J.H."/>
        </authorList>
    </citation>
    <scope>NUCLEOTIDE SEQUENCE [LARGE SCALE GENOMIC DNA]</scope>
    <source>
        <strain evidence="1 2">16</strain>
    </source>
</reference>
<dbReference type="RefSeq" id="WP_054359206.1">
    <property type="nucleotide sequence ID" value="NZ_LJYW01000001.1"/>
</dbReference>
<dbReference type="SUPFAM" id="SSF55144">
    <property type="entry name" value="LigT-like"/>
    <property type="match status" value="1"/>
</dbReference>
<dbReference type="PANTHER" id="PTHR28141">
    <property type="entry name" value="2',3'-CYCLIC-NUCLEOTIDE 3'-PHOSPHODIESTERASE"/>
    <property type="match status" value="1"/>
</dbReference>
<sequence length="178" mass="18988">MTETTSLHSVWLLAVPEEESRLSAEVETLSRRFGTPRYRPHATLAGDLPIDAAGLASRIGAVAGGHPALTLPVVAVETGAAYFRAFYVRLAATDALTALHAAVRTAAGADPAHPFLPHVSLAYGVPPGPARDTAQAHMQAGWADRPIRFDRIAVVRSADTIPIAQWTVLQEWRLSAPN</sequence>
<organism evidence="1 2">
    <name type="scientific">Prosthecodimorpha hirschii</name>
    <dbReference type="NCBI Taxonomy" id="665126"/>
    <lineage>
        <taxon>Bacteria</taxon>
        <taxon>Pseudomonadati</taxon>
        <taxon>Pseudomonadota</taxon>
        <taxon>Alphaproteobacteria</taxon>
        <taxon>Hyphomicrobiales</taxon>
        <taxon>Ancalomicrobiaceae</taxon>
        <taxon>Prosthecodimorpha</taxon>
    </lineage>
</organism>
<reference evidence="1 2" key="2">
    <citation type="submission" date="2015-10" db="EMBL/GenBank/DDBJ databases">
        <title>Draft Genome Sequence of Prosthecomicrobium hirschii ATCC 27832.</title>
        <authorList>
            <person name="Daniel J."/>
            <person name="Givan S.A."/>
            <person name="Brun Y.V."/>
            <person name="Brown P.J."/>
        </authorList>
    </citation>
    <scope>NUCLEOTIDE SEQUENCE [LARGE SCALE GENOMIC DNA]</scope>
    <source>
        <strain evidence="1 2">16</strain>
    </source>
</reference>
<dbReference type="Proteomes" id="UP000048984">
    <property type="component" value="Unassembled WGS sequence"/>
</dbReference>
<dbReference type="PANTHER" id="PTHR28141:SF1">
    <property type="entry name" value="2',3'-CYCLIC-NUCLEOTIDE 3'-PHOSPHODIESTERASE"/>
    <property type="match status" value="1"/>
</dbReference>
<evidence type="ECO:0008006" key="3">
    <source>
        <dbReference type="Google" id="ProtNLM"/>
    </source>
</evidence>
<accession>A0A0P6W6S2</accession>
<dbReference type="InterPro" id="IPR009097">
    <property type="entry name" value="Cyclic_Pdiesterase"/>
</dbReference>
<dbReference type="AlphaFoldDB" id="A0A0P6W6S2"/>
<protein>
    <recommendedName>
        <fullName evidence="3">2'-5' RNA ligase</fullName>
    </recommendedName>
</protein>
<gene>
    <name evidence="1" type="ORF">ABB55_13120</name>
</gene>
<dbReference type="STRING" id="665126.ABB55_13120"/>
<comment type="caution">
    <text evidence="1">The sequence shown here is derived from an EMBL/GenBank/DDBJ whole genome shotgun (WGS) entry which is preliminary data.</text>
</comment>
<dbReference type="Pfam" id="PF13563">
    <property type="entry name" value="2_5_RNA_ligase2"/>
    <property type="match status" value="1"/>
</dbReference>
<keyword evidence="2" id="KW-1185">Reference proteome</keyword>
<evidence type="ECO:0000313" key="2">
    <source>
        <dbReference type="Proteomes" id="UP000048984"/>
    </source>
</evidence>
<proteinExistence type="predicted"/>
<name>A0A0P6W6S2_9HYPH</name>
<dbReference type="InterPro" id="IPR012386">
    <property type="entry name" value="Cyclic-nucl_3Pdiesterase"/>
</dbReference>
<dbReference type="GO" id="GO:0004113">
    <property type="term" value="F:2',3'-cyclic-nucleotide 3'-phosphodiesterase activity"/>
    <property type="evidence" value="ECO:0007669"/>
    <property type="project" value="TreeGrafter"/>
</dbReference>
<dbReference type="GO" id="GO:0009187">
    <property type="term" value="P:cyclic nucleotide metabolic process"/>
    <property type="evidence" value="ECO:0007669"/>
    <property type="project" value="TreeGrafter"/>
</dbReference>
<dbReference type="EMBL" id="LJYW01000001">
    <property type="protein sequence ID" value="KPL53043.1"/>
    <property type="molecule type" value="Genomic_DNA"/>
</dbReference>